<dbReference type="AlphaFoldDB" id="A0A7G6WXL1"/>
<evidence type="ECO:0000259" key="1">
    <source>
        <dbReference type="SMART" id="SM00858"/>
    </source>
</evidence>
<dbReference type="SMART" id="SM00858">
    <property type="entry name" value="SAF"/>
    <property type="match status" value="1"/>
</dbReference>
<dbReference type="KEGG" id="kqi:F1D05_13410"/>
<dbReference type="Proteomes" id="UP000515563">
    <property type="component" value="Chromosome"/>
</dbReference>
<dbReference type="InterPro" id="IPR013974">
    <property type="entry name" value="SAF"/>
</dbReference>
<dbReference type="EMBL" id="CP043661">
    <property type="protein sequence ID" value="QNE18726.1"/>
    <property type="molecule type" value="Genomic_DNA"/>
</dbReference>
<accession>A0A7G6WXL1</accession>
<gene>
    <name evidence="2" type="ORF">F1D05_13410</name>
</gene>
<proteinExistence type="predicted"/>
<evidence type="ECO:0000313" key="3">
    <source>
        <dbReference type="Proteomes" id="UP000515563"/>
    </source>
</evidence>
<dbReference type="CDD" id="cd11614">
    <property type="entry name" value="SAF_CpaB_FlgA_like"/>
    <property type="match status" value="1"/>
</dbReference>
<keyword evidence="3" id="KW-1185">Reference proteome</keyword>
<organism evidence="2 3">
    <name type="scientific">Kribbella qitaiheensis</name>
    <dbReference type="NCBI Taxonomy" id="1544730"/>
    <lineage>
        <taxon>Bacteria</taxon>
        <taxon>Bacillati</taxon>
        <taxon>Actinomycetota</taxon>
        <taxon>Actinomycetes</taxon>
        <taxon>Propionibacteriales</taxon>
        <taxon>Kribbellaceae</taxon>
        <taxon>Kribbella</taxon>
    </lineage>
</organism>
<name>A0A7G6WXL1_9ACTN</name>
<protein>
    <recommendedName>
        <fullName evidence="1">SAF domain-containing protein</fullName>
    </recommendedName>
</protein>
<sequence>MSRSHSLLRDLLKAVRWHRRLLAGLSAAAAVYFALAAVSPDPPPTVAVLAAARDLPGGVVPTSGDLRTLHLPAGALPTGVLRPGADLAKRVLASPVRSGEPLTDARFLSPNTPGPGLGAYPLRLDDADIVALLRVGDRIDLYAATSTGADSAALLADGVRVIALPDTRASPTTGALVVIAASPDTIAHLAQATTNTRLTLALTGPPTSS</sequence>
<reference evidence="3" key="1">
    <citation type="submission" date="2019-09" db="EMBL/GenBank/DDBJ databases">
        <title>Antimicrobial potential of Antarctic Bacteria.</title>
        <authorList>
            <person name="Benaud N."/>
            <person name="Edwards R.J."/>
            <person name="Ferrari B.C."/>
        </authorList>
    </citation>
    <scope>NUCLEOTIDE SEQUENCE [LARGE SCALE GENOMIC DNA]</scope>
    <source>
        <strain evidence="3">SPB151</strain>
    </source>
</reference>
<dbReference type="RefSeq" id="WP_185448025.1">
    <property type="nucleotide sequence ID" value="NZ_CP043661.1"/>
</dbReference>
<evidence type="ECO:0000313" key="2">
    <source>
        <dbReference type="EMBL" id="QNE18726.1"/>
    </source>
</evidence>
<feature type="domain" description="SAF" evidence="1">
    <location>
        <begin position="46"/>
        <end position="108"/>
    </location>
</feature>
<reference evidence="2 3" key="2">
    <citation type="journal article" date="2020" name="Microbiol. Resour. Announc.">
        <title>Antarctic desert soil bacteria exhibit high novel natural product potential, evaluated through long-read genome sequencing and comparative genomics.</title>
        <authorList>
            <person name="Benaud N."/>
            <person name="Edwards R.J."/>
            <person name="Amos T.G."/>
            <person name="D'Agostino P.M."/>
            <person name="Gutierrez-Chavez C."/>
            <person name="Montgomery K."/>
            <person name="Nicetic I."/>
            <person name="Ferrari B.C."/>
        </authorList>
    </citation>
    <scope>NUCLEOTIDE SEQUENCE [LARGE SCALE GENOMIC DNA]</scope>
    <source>
        <strain evidence="2 3">SPB151</strain>
    </source>
</reference>